<protein>
    <recommendedName>
        <fullName evidence="3">Thermostable hemolysin</fullName>
    </recommendedName>
</protein>
<organism evidence="1 2">
    <name type="scientific">Paraburkholderia humisilvae</name>
    <dbReference type="NCBI Taxonomy" id="627669"/>
    <lineage>
        <taxon>Bacteria</taxon>
        <taxon>Pseudomonadati</taxon>
        <taxon>Pseudomonadota</taxon>
        <taxon>Betaproteobacteria</taxon>
        <taxon>Burkholderiales</taxon>
        <taxon>Burkholderiaceae</taxon>
        <taxon>Paraburkholderia</taxon>
    </lineage>
</organism>
<gene>
    <name evidence="1" type="ORF">LMG29542_00302</name>
</gene>
<name>A0A6J5CX96_9BURK</name>
<evidence type="ECO:0000313" key="1">
    <source>
        <dbReference type="EMBL" id="CAB3746810.1"/>
    </source>
</evidence>
<evidence type="ECO:0000313" key="2">
    <source>
        <dbReference type="Proteomes" id="UP000494363"/>
    </source>
</evidence>
<dbReference type="Proteomes" id="UP000494363">
    <property type="component" value="Unassembled WGS sequence"/>
</dbReference>
<dbReference type="Pfam" id="PF12261">
    <property type="entry name" value="T_hemolysin"/>
    <property type="match status" value="1"/>
</dbReference>
<evidence type="ECO:0008006" key="3">
    <source>
        <dbReference type="Google" id="ProtNLM"/>
    </source>
</evidence>
<sequence length="227" mass="25045">MRSFLHSRRHGPAFSTQIDIIGRSSSAAQAAREFISRIYLQHHAATVRPDPDYIISSTDRQSGKLTACAGISFASQRTRLFSERYLDAPLEEAIFQSTQHEVQRQTIAEVGSLASDKAIAAGDLIRLVPIVAWGMGTQAVLCTATGRLRKLFDFHQIPFDILANASADRLSVEEKSQWGSYYDQAPQTGVVLIGRCGHLFNQFCGRFVFSEFENLAHPKSGISQVAA</sequence>
<dbReference type="AlphaFoldDB" id="A0A6J5CX96"/>
<dbReference type="EMBL" id="CADIKH010000001">
    <property type="protein sequence ID" value="CAB3746810.1"/>
    <property type="molecule type" value="Genomic_DNA"/>
</dbReference>
<keyword evidence="2" id="KW-1185">Reference proteome</keyword>
<reference evidence="1 2" key="1">
    <citation type="submission" date="2020-04" db="EMBL/GenBank/DDBJ databases">
        <authorList>
            <person name="De Canck E."/>
        </authorList>
    </citation>
    <scope>NUCLEOTIDE SEQUENCE [LARGE SCALE GENOMIC DNA]</scope>
    <source>
        <strain evidence="1 2">LMG 29542</strain>
    </source>
</reference>
<dbReference type="RefSeq" id="WP_175224420.1">
    <property type="nucleotide sequence ID" value="NZ_CADIKH010000001.1"/>
</dbReference>
<proteinExistence type="predicted"/>
<accession>A0A6J5CX96</accession>
<dbReference type="InterPro" id="IPR022050">
    <property type="entry name" value="T_hemolysin"/>
</dbReference>